<reference evidence="9 10" key="1">
    <citation type="submission" date="2021-04" db="EMBL/GenBank/DDBJ databases">
        <authorList>
            <person name="Bliznina A."/>
        </authorList>
    </citation>
    <scope>NUCLEOTIDE SEQUENCE [LARGE SCALE GENOMIC DNA]</scope>
</reference>
<keyword evidence="4" id="KW-0378">Hydrolase</keyword>
<evidence type="ECO:0000256" key="5">
    <source>
        <dbReference type="ARBA" id="ARBA00048098"/>
    </source>
</evidence>
<evidence type="ECO:0000259" key="7">
    <source>
        <dbReference type="Pfam" id="PF04824"/>
    </source>
</evidence>
<dbReference type="InterPro" id="IPR006910">
    <property type="entry name" value="Rad21_Rec8_N"/>
</dbReference>
<dbReference type="Pfam" id="PF04825">
    <property type="entry name" value="Rad21_Rec8_N"/>
    <property type="match status" value="1"/>
</dbReference>
<dbReference type="Proteomes" id="UP001158576">
    <property type="component" value="Chromosome 2"/>
</dbReference>
<dbReference type="InterPro" id="IPR001806">
    <property type="entry name" value="Small_GTPase"/>
</dbReference>
<evidence type="ECO:0000259" key="8">
    <source>
        <dbReference type="Pfam" id="PF04825"/>
    </source>
</evidence>
<name>A0ABN7TEE2_OIKDI</name>
<evidence type="ECO:0000256" key="3">
    <source>
        <dbReference type="ARBA" id="ARBA00022741"/>
    </source>
</evidence>
<feature type="domain" description="Rad21/Rec8-like protein N-terminal" evidence="8">
    <location>
        <begin position="175"/>
        <end position="251"/>
    </location>
</feature>
<dbReference type="InterPro" id="IPR027417">
    <property type="entry name" value="P-loop_NTPase"/>
</dbReference>
<evidence type="ECO:0000313" key="9">
    <source>
        <dbReference type="EMBL" id="CAG5114199.1"/>
    </source>
</evidence>
<evidence type="ECO:0000313" key="10">
    <source>
        <dbReference type="Proteomes" id="UP001158576"/>
    </source>
</evidence>
<dbReference type="PROSITE" id="PS51419">
    <property type="entry name" value="RAB"/>
    <property type="match status" value="1"/>
</dbReference>
<gene>
    <name evidence="9" type="ORF">OKIOD_LOCUS17028</name>
</gene>
<dbReference type="PANTHER" id="PTHR45704">
    <property type="entry name" value="RAS-LIKE FAMILY MEMBER 11"/>
    <property type="match status" value="1"/>
</dbReference>
<proteinExistence type="inferred from homology"/>
<keyword evidence="3" id="KW-0547">Nucleotide-binding</keyword>
<evidence type="ECO:0000256" key="6">
    <source>
        <dbReference type="SAM" id="MobiDB-lite"/>
    </source>
</evidence>
<dbReference type="PROSITE" id="PS51421">
    <property type="entry name" value="RAS"/>
    <property type="match status" value="1"/>
</dbReference>
<dbReference type="Gene3D" id="3.40.50.300">
    <property type="entry name" value="P-loop containing nucleotide triphosphate hydrolases"/>
    <property type="match status" value="1"/>
</dbReference>
<feature type="region of interest" description="Disordered" evidence="6">
    <location>
        <begin position="560"/>
        <end position="579"/>
    </location>
</feature>
<sequence>MEKSDLYENKIRWGDAFMILFDINDPKSFDEVTRIRLLISHYHTPPRLEFLKHKLKDKIRSANEDREKQVKSDQWFNPPVILVGTHTDKRSKDSIPTKTAKEKAQELECGFTEISNKDSSHDDIRQAFCNLYRSYRAQTHRPRNQKDTKLINVKESSDPRVKPHASPELNRRMNRGMGRVDSFTVDLMSIIDSLCSQSQVPLIKSAILLKGSVVVHEKKVTYFLTDCERFHAQLKFPLRLQNEAEKKSKKQKTKKDPQTLFGLERMDEELPEIKFDNAFFNQNKARMDQITLRDDSEFLNVGNIDLEEAELSSAFKNGMDFNDPELMKEMEELCKSAIEDQTLLSNNMTVISVNEHGRRADQSAISTATNGGINNSELLAPDMPVPEMSIMNKNVNSEITMSTTDGKSILNTPGSLLTPGPMETPSLMNAQMSTPKETEETVKIKKKKSKLILDNEIIADNPGRNDPTPMIDEPEFAPEFQVPDKYSRPKTLFDFPFLSSKLLSPYFEETFRRNMISEEQPNKRKKRQAEVHREPEQPQTLADSLLDKTKCPSSKRVRIDPRFTGEDENPNKAPDMSIQTPKTVDFNSLNESPFTVPQQIAPPDFAHLHPPSTADLITPAQARDLLKDPDVPRKSVLGIIRNLPRRTKTNACRVFYQSLVEAAREEIFIEQRKPYEDITVYVNA</sequence>
<dbReference type="EMBL" id="OU015567">
    <property type="protein sequence ID" value="CAG5114199.1"/>
    <property type="molecule type" value="Genomic_DNA"/>
</dbReference>
<dbReference type="SUPFAM" id="SSF52540">
    <property type="entry name" value="P-loop containing nucleoside triphosphate hydrolases"/>
    <property type="match status" value="1"/>
</dbReference>
<dbReference type="InterPro" id="IPR006909">
    <property type="entry name" value="Rad21/Rec8_C_eu"/>
</dbReference>
<dbReference type="EC" id="3.6.5.2" evidence="2"/>
<organism evidence="9 10">
    <name type="scientific">Oikopleura dioica</name>
    <name type="common">Tunicate</name>
    <dbReference type="NCBI Taxonomy" id="34765"/>
    <lineage>
        <taxon>Eukaryota</taxon>
        <taxon>Metazoa</taxon>
        <taxon>Chordata</taxon>
        <taxon>Tunicata</taxon>
        <taxon>Appendicularia</taxon>
        <taxon>Copelata</taxon>
        <taxon>Oikopleuridae</taxon>
        <taxon>Oikopleura</taxon>
    </lineage>
</organism>
<evidence type="ECO:0000256" key="2">
    <source>
        <dbReference type="ARBA" id="ARBA00011984"/>
    </source>
</evidence>
<evidence type="ECO:0000256" key="1">
    <source>
        <dbReference type="ARBA" id="ARBA00008344"/>
    </source>
</evidence>
<comment type="catalytic activity">
    <reaction evidence="5">
        <text>GTP + H2O = GDP + phosphate + H(+)</text>
        <dbReference type="Rhea" id="RHEA:19669"/>
        <dbReference type="ChEBI" id="CHEBI:15377"/>
        <dbReference type="ChEBI" id="CHEBI:15378"/>
        <dbReference type="ChEBI" id="CHEBI:37565"/>
        <dbReference type="ChEBI" id="CHEBI:43474"/>
        <dbReference type="ChEBI" id="CHEBI:58189"/>
        <dbReference type="EC" id="3.6.5.2"/>
    </reaction>
</comment>
<dbReference type="Pfam" id="PF00071">
    <property type="entry name" value="Ras"/>
    <property type="match status" value="1"/>
</dbReference>
<feature type="domain" description="Rad21/Rec8-like protein C-terminal eukaryotic" evidence="7">
    <location>
        <begin position="645"/>
        <end position="681"/>
    </location>
</feature>
<comment type="similarity">
    <text evidence="1">Belongs to the small GTPase superfamily. Ras family.</text>
</comment>
<evidence type="ECO:0000256" key="4">
    <source>
        <dbReference type="ARBA" id="ARBA00022801"/>
    </source>
</evidence>
<dbReference type="InterPro" id="IPR051065">
    <property type="entry name" value="Ras-related_GTPase"/>
</dbReference>
<accession>A0ABN7TEE2</accession>
<feature type="region of interest" description="Disordered" evidence="6">
    <location>
        <begin position="517"/>
        <end position="549"/>
    </location>
</feature>
<protein>
    <recommendedName>
        <fullName evidence="2">small monomeric GTPase</fullName>
        <ecNumber evidence="2">3.6.5.2</ecNumber>
    </recommendedName>
</protein>
<feature type="region of interest" description="Disordered" evidence="6">
    <location>
        <begin position="139"/>
        <end position="172"/>
    </location>
</feature>
<dbReference type="Pfam" id="PF04824">
    <property type="entry name" value="Rad21_Rec8"/>
    <property type="match status" value="1"/>
</dbReference>
<feature type="compositionally biased region" description="Basic and acidic residues" evidence="6">
    <location>
        <begin position="517"/>
        <end position="536"/>
    </location>
</feature>
<keyword evidence="10" id="KW-1185">Reference proteome</keyword>